<keyword evidence="5" id="KW-1185">Reference proteome</keyword>
<proteinExistence type="inferred from homology"/>
<dbReference type="GO" id="GO:0016491">
    <property type="term" value="F:oxidoreductase activity"/>
    <property type="evidence" value="ECO:0007669"/>
    <property type="project" value="UniProtKB-KW"/>
</dbReference>
<keyword evidence="2" id="KW-0560">Oxidoreductase</keyword>
<keyword evidence="3" id="KW-0472">Membrane</keyword>
<feature type="transmembrane region" description="Helical" evidence="3">
    <location>
        <begin position="6"/>
        <end position="29"/>
    </location>
</feature>
<dbReference type="InParanoid" id="A0A7C8MX95"/>
<dbReference type="EMBL" id="WUBL01000061">
    <property type="protein sequence ID" value="KAF2967834.1"/>
    <property type="molecule type" value="Genomic_DNA"/>
</dbReference>
<comment type="similarity">
    <text evidence="1">Belongs to the short-chain dehydrogenases/reductases (SDR) family.</text>
</comment>
<dbReference type="InterPro" id="IPR036291">
    <property type="entry name" value="NAD(P)-bd_dom_sf"/>
</dbReference>
<accession>A0A7C8MX95</accession>
<organism evidence="4 5">
    <name type="scientific">Xylaria multiplex</name>
    <dbReference type="NCBI Taxonomy" id="323545"/>
    <lineage>
        <taxon>Eukaryota</taxon>
        <taxon>Fungi</taxon>
        <taxon>Dikarya</taxon>
        <taxon>Ascomycota</taxon>
        <taxon>Pezizomycotina</taxon>
        <taxon>Sordariomycetes</taxon>
        <taxon>Xylariomycetidae</taxon>
        <taxon>Xylariales</taxon>
        <taxon>Xylariaceae</taxon>
        <taxon>Xylaria</taxon>
    </lineage>
</organism>
<dbReference type="Gene3D" id="3.40.50.720">
    <property type="entry name" value="NAD(P)-binding Rossmann-like Domain"/>
    <property type="match status" value="1"/>
</dbReference>
<sequence>MADKVLSLVGLSTILFFCVKLFKLIVIYLRPSRLDRFHHVSHEEGPPWALVTGASDGIGRAFTYELAANGFNVVLHGRHHWKLSQVRDDLLDKYPQRTFRILIADASTVACTPCLGPRREDKEESASLDFATIQRELDDINLTILVNNVGGGPVNPVCLPVWESPESKITGNISLNALFPLHLTRALLPSLIRHSPSLVINISTMVDQGFPLLASYTASKQFLMATTRALRLELQMEGMGDDVEILGIKVGRVTGARGCTEPVSLFVPNAETMAKAALARVGNGNHIVVGYWAHALQQLGGELLGLLPTWFSDRVYIDIMRQERAALDGDTKPAKQS</sequence>
<dbReference type="OrthoDB" id="47007at2759"/>
<reference evidence="4 5" key="1">
    <citation type="submission" date="2019-12" db="EMBL/GenBank/DDBJ databases">
        <title>Draft genome sequence of the ascomycete Xylaria multiplex DSM 110363.</title>
        <authorList>
            <person name="Buettner E."/>
            <person name="Kellner H."/>
        </authorList>
    </citation>
    <scope>NUCLEOTIDE SEQUENCE [LARGE SCALE GENOMIC DNA]</scope>
    <source>
        <strain evidence="4 5">DSM 110363</strain>
    </source>
</reference>
<keyword evidence="3" id="KW-1133">Transmembrane helix</keyword>
<dbReference type="Proteomes" id="UP000481858">
    <property type="component" value="Unassembled WGS sequence"/>
</dbReference>
<dbReference type="Pfam" id="PF00106">
    <property type="entry name" value="adh_short"/>
    <property type="match status" value="2"/>
</dbReference>
<dbReference type="AlphaFoldDB" id="A0A7C8MX95"/>
<evidence type="ECO:0000256" key="3">
    <source>
        <dbReference type="SAM" id="Phobius"/>
    </source>
</evidence>
<evidence type="ECO:0000256" key="1">
    <source>
        <dbReference type="ARBA" id="ARBA00006484"/>
    </source>
</evidence>
<dbReference type="PANTHER" id="PTHR43899:SF13">
    <property type="entry name" value="RH59310P"/>
    <property type="match status" value="1"/>
</dbReference>
<dbReference type="PRINTS" id="PR00081">
    <property type="entry name" value="GDHRDH"/>
</dbReference>
<dbReference type="SUPFAM" id="SSF51735">
    <property type="entry name" value="NAD(P)-binding Rossmann-fold domains"/>
    <property type="match status" value="1"/>
</dbReference>
<dbReference type="PANTHER" id="PTHR43899">
    <property type="entry name" value="RH59310P"/>
    <property type="match status" value="1"/>
</dbReference>
<gene>
    <name evidence="4" type="ORF">GQX73_g5763</name>
</gene>
<evidence type="ECO:0000313" key="5">
    <source>
        <dbReference type="Proteomes" id="UP000481858"/>
    </source>
</evidence>
<name>A0A7C8MX95_9PEZI</name>
<evidence type="ECO:0000256" key="2">
    <source>
        <dbReference type="ARBA" id="ARBA00023002"/>
    </source>
</evidence>
<comment type="caution">
    <text evidence="4">The sequence shown here is derived from an EMBL/GenBank/DDBJ whole genome shotgun (WGS) entry which is preliminary data.</text>
</comment>
<dbReference type="GO" id="GO:0005783">
    <property type="term" value="C:endoplasmic reticulum"/>
    <property type="evidence" value="ECO:0007669"/>
    <property type="project" value="TreeGrafter"/>
</dbReference>
<dbReference type="InterPro" id="IPR002347">
    <property type="entry name" value="SDR_fam"/>
</dbReference>
<dbReference type="InterPro" id="IPR051019">
    <property type="entry name" value="VLCFA-Steroid_DH"/>
</dbReference>
<protein>
    <submittedName>
        <fullName evidence="4">Uncharacterized protein</fullName>
    </submittedName>
</protein>
<evidence type="ECO:0000313" key="4">
    <source>
        <dbReference type="EMBL" id="KAF2967834.1"/>
    </source>
</evidence>
<keyword evidence="3" id="KW-0812">Transmembrane</keyword>